<dbReference type="GO" id="GO:0005737">
    <property type="term" value="C:cytoplasm"/>
    <property type="evidence" value="ECO:0007669"/>
    <property type="project" value="TreeGrafter"/>
</dbReference>
<dbReference type="PROSITE" id="PS51394">
    <property type="entry name" value="PFU"/>
    <property type="match status" value="1"/>
</dbReference>
<accession>A0A9K3LN40</accession>
<evidence type="ECO:0000256" key="4">
    <source>
        <dbReference type="PROSITE-ProRule" id="PRU00221"/>
    </source>
</evidence>
<evidence type="ECO:0000259" key="5">
    <source>
        <dbReference type="PROSITE" id="PS51394"/>
    </source>
</evidence>
<dbReference type="GO" id="GO:0005634">
    <property type="term" value="C:nucleus"/>
    <property type="evidence" value="ECO:0007669"/>
    <property type="project" value="TreeGrafter"/>
</dbReference>
<dbReference type="Proteomes" id="UP000693970">
    <property type="component" value="Unassembled WGS sequence"/>
</dbReference>
<dbReference type="InterPro" id="IPR013535">
    <property type="entry name" value="PUL_dom"/>
</dbReference>
<keyword evidence="2 4" id="KW-0853">WD repeat</keyword>
<dbReference type="Pfam" id="PF09070">
    <property type="entry name" value="PFU"/>
    <property type="match status" value="1"/>
</dbReference>
<proteinExistence type="predicted"/>
<dbReference type="GO" id="GO:0043130">
    <property type="term" value="F:ubiquitin binding"/>
    <property type="evidence" value="ECO:0007669"/>
    <property type="project" value="TreeGrafter"/>
</dbReference>
<feature type="repeat" description="WD" evidence="4">
    <location>
        <begin position="99"/>
        <end position="143"/>
    </location>
</feature>
<keyword evidence="8" id="KW-1185">Reference proteome</keyword>
<dbReference type="InterPro" id="IPR015155">
    <property type="entry name" value="PFU"/>
</dbReference>
<reference evidence="7" key="1">
    <citation type="journal article" date="2021" name="Sci. Rep.">
        <title>Diploid genomic architecture of Nitzschia inconspicua, an elite biomass production diatom.</title>
        <authorList>
            <person name="Oliver A."/>
            <person name="Podell S."/>
            <person name="Pinowska A."/>
            <person name="Traller J.C."/>
            <person name="Smith S.R."/>
            <person name="McClure R."/>
            <person name="Beliaev A."/>
            <person name="Bohutskyi P."/>
            <person name="Hill E.A."/>
            <person name="Rabines A."/>
            <person name="Zheng H."/>
            <person name="Allen L.Z."/>
            <person name="Kuo A."/>
            <person name="Grigoriev I.V."/>
            <person name="Allen A.E."/>
            <person name="Hazlebeck D."/>
            <person name="Allen E.E."/>
        </authorList>
    </citation>
    <scope>NUCLEOTIDE SEQUENCE</scope>
    <source>
        <strain evidence="7">Hildebrandi</strain>
    </source>
</reference>
<dbReference type="PANTHER" id="PTHR19849">
    <property type="entry name" value="PHOSPHOLIPASE A-2-ACTIVATING PROTEIN"/>
    <property type="match status" value="1"/>
</dbReference>
<sequence>MQVDWELSQQFVSDSQGVRAACVLPSNNDVDAYRIVTGNQGGGLCEFGVPSAALYPIEYQHNHAVTALLTIDELQVYVTGCKDALVRVFDYSHQLKATLKGHEKPVTSLSVVKSNDGTPYLVTGSWDGTAKVWDVTRQAMLATLPDHENSVCVAGLEAESSSGGAPHVVHIATGSAGIPRNNQVQDHTVRIWTVNVQSGQVACTASLANDHEGSIRGIATVKDYIGTCSNDGTVRLRTRDKGDSIATLTFVYQNTQHPPMLLSVAPISVEDGGASSVAASAEDGHVVIWTQAEVGGSIQEPQIIMHPSCVWNVIGLPKGDFATCCQDGTLRIFTKASDRMASQAEKEAFGKAVQEASQKKSSGPSAEEVAKLPLWELNLQKRGTSEGQVQLFNKNGNAIAAQWSMSSQTWIEVGQVMGSADGGSIDGVQYDHVLPIEVDQTGGGVAKLQLGYNNGENPFVAAQRFIDSYVLPQYHLNDIANYIQQRVGSQARTLGGGPTSSSSSGVGPVATAGVPIIAYQHLPIPGYKSFELPPKTAATTLEKMKKKIEETAKLSDTQLASVSSLMETLAATNRYHSSKIQPEELKVIMVMLESLPPADAFPALDLARLAVAHPDAASLNNTTQWNKIICKALSMCEDTPSLEGPAAVAIPMLSLRLFANAFRGGPGSQQAVVEILESVLICNETFLGSGNKNIRLSVATVLYNTAFYLHSKDASPVYSSQVVVQVDNILKNRSYETEALVRAMIALGTVAMSSPEAKETAKSLFVVSRVEMAASPHGDTAKAVAKEVYTVLS</sequence>
<dbReference type="Pfam" id="PF00400">
    <property type="entry name" value="WD40"/>
    <property type="match status" value="1"/>
</dbReference>
<dbReference type="Pfam" id="PF08324">
    <property type="entry name" value="PUL"/>
    <property type="match status" value="1"/>
</dbReference>
<dbReference type="OrthoDB" id="10265988at2759"/>
<dbReference type="GO" id="GO:0043161">
    <property type="term" value="P:proteasome-mediated ubiquitin-dependent protein catabolic process"/>
    <property type="evidence" value="ECO:0007669"/>
    <property type="project" value="TreeGrafter"/>
</dbReference>
<organism evidence="7 8">
    <name type="scientific">Nitzschia inconspicua</name>
    <dbReference type="NCBI Taxonomy" id="303405"/>
    <lineage>
        <taxon>Eukaryota</taxon>
        <taxon>Sar</taxon>
        <taxon>Stramenopiles</taxon>
        <taxon>Ochrophyta</taxon>
        <taxon>Bacillariophyta</taxon>
        <taxon>Bacillariophyceae</taxon>
        <taxon>Bacillariophycidae</taxon>
        <taxon>Bacillariales</taxon>
        <taxon>Bacillariaceae</taxon>
        <taxon>Nitzschia</taxon>
    </lineage>
</organism>
<evidence type="ECO:0000256" key="2">
    <source>
        <dbReference type="ARBA" id="ARBA00022574"/>
    </source>
</evidence>
<comment type="caution">
    <text evidence="7">The sequence shown here is derived from an EMBL/GenBank/DDBJ whole genome shotgun (WGS) entry which is preliminary data.</text>
</comment>
<evidence type="ECO:0000313" key="7">
    <source>
        <dbReference type="EMBL" id="KAG7365182.1"/>
    </source>
</evidence>
<reference evidence="7" key="2">
    <citation type="submission" date="2021-04" db="EMBL/GenBank/DDBJ databases">
        <authorList>
            <person name="Podell S."/>
        </authorList>
    </citation>
    <scope>NUCLEOTIDE SEQUENCE</scope>
    <source>
        <strain evidence="7">Hildebrandi</strain>
    </source>
</reference>
<dbReference type="InterPro" id="IPR019775">
    <property type="entry name" value="WD40_repeat_CS"/>
</dbReference>
<dbReference type="PROSITE" id="PS51396">
    <property type="entry name" value="PUL"/>
    <property type="match status" value="1"/>
</dbReference>
<feature type="domain" description="PFU" evidence="5">
    <location>
        <begin position="402"/>
        <end position="497"/>
    </location>
</feature>
<dbReference type="SMART" id="SM00320">
    <property type="entry name" value="WD40"/>
    <property type="match status" value="5"/>
</dbReference>
<evidence type="ECO:0000313" key="8">
    <source>
        <dbReference type="Proteomes" id="UP000693970"/>
    </source>
</evidence>
<dbReference type="EMBL" id="JAGRRH010000009">
    <property type="protein sequence ID" value="KAG7365182.1"/>
    <property type="molecule type" value="Genomic_DNA"/>
</dbReference>
<dbReference type="PROSITE" id="PS50294">
    <property type="entry name" value="WD_REPEATS_REGION"/>
    <property type="match status" value="1"/>
</dbReference>
<dbReference type="AlphaFoldDB" id="A0A9K3LN40"/>
<dbReference type="PROSITE" id="PS50082">
    <property type="entry name" value="WD_REPEATS_2"/>
    <property type="match status" value="1"/>
</dbReference>
<keyword evidence="3" id="KW-0677">Repeat</keyword>
<dbReference type="InterPro" id="IPR001680">
    <property type="entry name" value="WD40_rpt"/>
</dbReference>
<dbReference type="GO" id="GO:0010992">
    <property type="term" value="P:ubiquitin recycling"/>
    <property type="evidence" value="ECO:0007669"/>
    <property type="project" value="TreeGrafter"/>
</dbReference>
<evidence type="ECO:0000256" key="1">
    <source>
        <dbReference type="ARBA" id="ARBA00022490"/>
    </source>
</evidence>
<protein>
    <submittedName>
        <fullName evidence="7">WD-40 repeat-containing protein</fullName>
    </submittedName>
</protein>
<name>A0A9K3LN40_9STRA</name>
<keyword evidence="1" id="KW-0963">Cytoplasm</keyword>
<gene>
    <name evidence="7" type="ORF">IV203_038385</name>
</gene>
<feature type="domain" description="PUL" evidence="6">
    <location>
        <begin position="520"/>
        <end position="793"/>
    </location>
</feature>
<dbReference type="PROSITE" id="PS00678">
    <property type="entry name" value="WD_REPEATS_1"/>
    <property type="match status" value="1"/>
</dbReference>
<evidence type="ECO:0000256" key="3">
    <source>
        <dbReference type="ARBA" id="ARBA00022737"/>
    </source>
</evidence>
<evidence type="ECO:0000259" key="6">
    <source>
        <dbReference type="PROSITE" id="PS51396"/>
    </source>
</evidence>
<dbReference type="PANTHER" id="PTHR19849:SF0">
    <property type="entry name" value="PHOSPHOLIPASE A-2-ACTIVATING PROTEIN"/>
    <property type="match status" value="1"/>
</dbReference>